<feature type="region of interest" description="Disordered" evidence="1">
    <location>
        <begin position="52"/>
        <end position="101"/>
    </location>
</feature>
<name>A0A2M4DP51_ANODA</name>
<reference evidence="3" key="1">
    <citation type="submission" date="2018-01" db="EMBL/GenBank/DDBJ databases">
        <title>An insight into the sialome of Amazonian anophelines.</title>
        <authorList>
            <person name="Ribeiro J.M."/>
            <person name="Scarpassa V."/>
            <person name="Calvo E."/>
        </authorList>
    </citation>
    <scope>NUCLEOTIDE SEQUENCE</scope>
</reference>
<protein>
    <submittedName>
        <fullName evidence="3">Putative low-density lipoprotein receptor ldl</fullName>
    </submittedName>
</protein>
<evidence type="ECO:0000256" key="2">
    <source>
        <dbReference type="SAM" id="SignalP"/>
    </source>
</evidence>
<dbReference type="VEuPathDB" id="VectorBase:ADAR2_010396"/>
<dbReference type="VEuPathDB" id="VectorBase:ADAC002792"/>
<feature type="compositionally biased region" description="Low complexity" evidence="1">
    <location>
        <begin position="73"/>
        <end position="91"/>
    </location>
</feature>
<keyword evidence="2" id="KW-0732">Signal</keyword>
<accession>A0A2M4DP51</accession>
<keyword evidence="3" id="KW-0449">Lipoprotein</keyword>
<keyword evidence="3" id="KW-0675">Receptor</keyword>
<sequence>MCAPRAPPVFPFLVATLLWDLLSRVLGVPGLTNQIVLALAVCWSFVTGTESIPPTKKEDADSADVEDKDGKPGDNNGTDGSSTGSSSSSNSQGANKHIEHHSSNIYDSNKDIIASTGNATSSSSSTSSSSNSSSSSPSTSVPDGGSKHNCEYMALDGAYGGHSLAVVPLVVHASAPYEWPCARTL</sequence>
<evidence type="ECO:0000313" key="3">
    <source>
        <dbReference type="EMBL" id="MBW79350.1"/>
    </source>
</evidence>
<organism evidence="3">
    <name type="scientific">Anopheles darlingi</name>
    <name type="common">Mosquito</name>
    <dbReference type="NCBI Taxonomy" id="43151"/>
    <lineage>
        <taxon>Eukaryota</taxon>
        <taxon>Metazoa</taxon>
        <taxon>Ecdysozoa</taxon>
        <taxon>Arthropoda</taxon>
        <taxon>Hexapoda</taxon>
        <taxon>Insecta</taxon>
        <taxon>Pterygota</taxon>
        <taxon>Neoptera</taxon>
        <taxon>Endopterygota</taxon>
        <taxon>Diptera</taxon>
        <taxon>Nematocera</taxon>
        <taxon>Culicoidea</taxon>
        <taxon>Culicidae</taxon>
        <taxon>Anophelinae</taxon>
        <taxon>Anopheles</taxon>
    </lineage>
</organism>
<proteinExistence type="predicted"/>
<dbReference type="AlphaFoldDB" id="A0A2M4DP51"/>
<evidence type="ECO:0000256" key="1">
    <source>
        <dbReference type="SAM" id="MobiDB-lite"/>
    </source>
</evidence>
<feature type="compositionally biased region" description="Low complexity" evidence="1">
    <location>
        <begin position="120"/>
        <end position="140"/>
    </location>
</feature>
<feature type="region of interest" description="Disordered" evidence="1">
    <location>
        <begin position="116"/>
        <end position="145"/>
    </location>
</feature>
<feature type="chain" id="PRO_5014986360" evidence="2">
    <location>
        <begin position="28"/>
        <end position="185"/>
    </location>
</feature>
<dbReference type="EMBL" id="GGFL01015172">
    <property type="protein sequence ID" value="MBW79350.1"/>
    <property type="molecule type" value="Transcribed_RNA"/>
</dbReference>
<feature type="signal peptide" evidence="2">
    <location>
        <begin position="1"/>
        <end position="27"/>
    </location>
</feature>